<gene>
    <name evidence="2" type="ORF">GBAR_LOCUS11279</name>
</gene>
<name>A0AA35WLD2_GEOBA</name>
<keyword evidence="1" id="KW-0812">Transmembrane</keyword>
<dbReference type="Proteomes" id="UP001174909">
    <property type="component" value="Unassembled WGS sequence"/>
</dbReference>
<accession>A0AA35WLD2</accession>
<comment type="caution">
    <text evidence="2">The sequence shown here is derived from an EMBL/GenBank/DDBJ whole genome shotgun (WGS) entry which is preliminary data.</text>
</comment>
<proteinExistence type="predicted"/>
<reference evidence="2" key="1">
    <citation type="submission" date="2023-03" db="EMBL/GenBank/DDBJ databases">
        <authorList>
            <person name="Steffen K."/>
            <person name="Cardenas P."/>
        </authorList>
    </citation>
    <scope>NUCLEOTIDE SEQUENCE</scope>
</reference>
<organism evidence="2 3">
    <name type="scientific">Geodia barretti</name>
    <name type="common">Barrett's horny sponge</name>
    <dbReference type="NCBI Taxonomy" id="519541"/>
    <lineage>
        <taxon>Eukaryota</taxon>
        <taxon>Metazoa</taxon>
        <taxon>Porifera</taxon>
        <taxon>Demospongiae</taxon>
        <taxon>Heteroscleromorpha</taxon>
        <taxon>Tetractinellida</taxon>
        <taxon>Astrophorina</taxon>
        <taxon>Geodiidae</taxon>
        <taxon>Geodia</taxon>
    </lineage>
</organism>
<feature type="transmembrane region" description="Helical" evidence="1">
    <location>
        <begin position="12"/>
        <end position="29"/>
    </location>
</feature>
<evidence type="ECO:0000256" key="1">
    <source>
        <dbReference type="SAM" id="Phobius"/>
    </source>
</evidence>
<protein>
    <submittedName>
        <fullName evidence="2">Uncharacterized protein</fullName>
    </submittedName>
</protein>
<keyword evidence="1" id="KW-0472">Membrane</keyword>
<evidence type="ECO:0000313" key="2">
    <source>
        <dbReference type="EMBL" id="CAI8018625.1"/>
    </source>
</evidence>
<dbReference type="AlphaFoldDB" id="A0AA35WLD2"/>
<evidence type="ECO:0000313" key="3">
    <source>
        <dbReference type="Proteomes" id="UP001174909"/>
    </source>
</evidence>
<keyword evidence="1" id="KW-1133">Transmembrane helix</keyword>
<sequence length="493" mass="55114">MAAESHKQLKWIVFVACVAVVTILWFLYVKPGPVKHIDPVTAAAWSHGVDGAAGITSNTTYTWNTTTNKATSNTATNTTSNATTDTTPGSYPNYGYLLSVNIEQQSSGALSGYGDLASMAGYLNLSAVEPYVVGNNFRGVPTIKEKGKARTLSTFFDFKKLQNTVGSCFNKKKSVLEMSSFEQFLTKTSSTVIYAYILHDLGRYKSKFSGGKSKIVEIDRNDKSANDGLTRLNNWAAYVSKEHNMCSFTFRISQVFVIDARPKVALQLTTIQDILGSAIRKQFSMDGSVTVLFDHWRGIDTKPDTGYFYYVPHFHKPCVRLNNIGHSQTVIKASQAFSRHLKDSETAPRICVHIRGERVLLTWGGKFLTCIKEIGDTVTMLVKNSTTTPQVRVIHDFSKYGTRSCWGDCGKYRSKFLSELKKLNLTSVYYDPVDYPSFPRSTTFAAFVEREYLSTCDELVTAGHGGFQMILVKQFMQHSIKHKGHLHRMCILH</sequence>
<keyword evidence="3" id="KW-1185">Reference proteome</keyword>
<dbReference type="EMBL" id="CASHTH010001699">
    <property type="protein sequence ID" value="CAI8018625.1"/>
    <property type="molecule type" value="Genomic_DNA"/>
</dbReference>